<dbReference type="AlphaFoldDB" id="A0A5B2X0U8"/>
<dbReference type="GO" id="GO:0003677">
    <property type="term" value="F:DNA binding"/>
    <property type="evidence" value="ECO:0007669"/>
    <property type="project" value="InterPro"/>
</dbReference>
<protein>
    <submittedName>
        <fullName evidence="2">Helix-turn-helix transcriptional regulator</fullName>
    </submittedName>
</protein>
<gene>
    <name evidence="2" type="ORF">F0L68_25860</name>
</gene>
<accession>A0A5B2X0U8</accession>
<organism evidence="2 3">
    <name type="scientific">Solihabitans fulvus</name>
    <dbReference type="NCBI Taxonomy" id="1892852"/>
    <lineage>
        <taxon>Bacteria</taxon>
        <taxon>Bacillati</taxon>
        <taxon>Actinomycetota</taxon>
        <taxon>Actinomycetes</taxon>
        <taxon>Pseudonocardiales</taxon>
        <taxon>Pseudonocardiaceae</taxon>
        <taxon>Solihabitans</taxon>
    </lineage>
</organism>
<dbReference type="EMBL" id="VUOB01000048">
    <property type="protein sequence ID" value="KAA2256954.1"/>
    <property type="molecule type" value="Genomic_DNA"/>
</dbReference>
<dbReference type="InterPro" id="IPR010982">
    <property type="entry name" value="Lambda_DNA-bd_dom_sf"/>
</dbReference>
<dbReference type="OrthoDB" id="2679623at2"/>
<evidence type="ECO:0000313" key="2">
    <source>
        <dbReference type="EMBL" id="KAA2256954.1"/>
    </source>
</evidence>
<dbReference type="InterPro" id="IPR001387">
    <property type="entry name" value="Cro/C1-type_HTH"/>
</dbReference>
<evidence type="ECO:0000313" key="3">
    <source>
        <dbReference type="Proteomes" id="UP000323454"/>
    </source>
</evidence>
<dbReference type="Gene3D" id="1.10.260.40">
    <property type="entry name" value="lambda repressor-like DNA-binding domains"/>
    <property type="match status" value="1"/>
</dbReference>
<name>A0A5B2X0U8_9PSEU</name>
<comment type="caution">
    <text evidence="2">The sequence shown here is derived from an EMBL/GenBank/DDBJ whole genome shotgun (WGS) entry which is preliminary data.</text>
</comment>
<dbReference type="RefSeq" id="WP_149852431.1">
    <property type="nucleotide sequence ID" value="NZ_VUOB01000048.1"/>
</dbReference>
<sequence>MEQDTDTDGGRSLADKLNHLFQLVRPAAREEYSYEEVAASIREQGISISHTYVWQLRKGIRTNPTKRHLEGLAAFFGVSPAYFFDDSTSAQVDTELALLAALRDGSVRQVALRVADLSPASLDTVNDLVDRIRQLEGLPPANGDSPRPPGQ</sequence>
<reference evidence="2 3" key="1">
    <citation type="submission" date="2019-09" db="EMBL/GenBank/DDBJ databases">
        <title>Goodfellowia gen. nov., a new genus of the Pseudonocardineae related to Actinoalloteichus, containing Goodfellowia coeruleoviolacea gen. nov., comb. nov. gen. nov., comb. nov.</title>
        <authorList>
            <person name="Labeda D."/>
        </authorList>
    </citation>
    <scope>NUCLEOTIDE SEQUENCE [LARGE SCALE GENOMIC DNA]</scope>
    <source>
        <strain evidence="2 3">AN110305</strain>
    </source>
</reference>
<dbReference type="Proteomes" id="UP000323454">
    <property type="component" value="Unassembled WGS sequence"/>
</dbReference>
<keyword evidence="3" id="KW-1185">Reference proteome</keyword>
<evidence type="ECO:0000259" key="1">
    <source>
        <dbReference type="PROSITE" id="PS50943"/>
    </source>
</evidence>
<feature type="domain" description="HTH cro/C1-type" evidence="1">
    <location>
        <begin position="46"/>
        <end position="83"/>
    </location>
</feature>
<dbReference type="PROSITE" id="PS50943">
    <property type="entry name" value="HTH_CROC1"/>
    <property type="match status" value="1"/>
</dbReference>
<proteinExistence type="predicted"/>
<dbReference type="CDD" id="cd00093">
    <property type="entry name" value="HTH_XRE"/>
    <property type="match status" value="1"/>
</dbReference>
<reference evidence="2 3" key="2">
    <citation type="submission" date="2019-09" db="EMBL/GenBank/DDBJ databases">
        <authorList>
            <person name="Jin C."/>
        </authorList>
    </citation>
    <scope>NUCLEOTIDE SEQUENCE [LARGE SCALE GENOMIC DNA]</scope>
    <source>
        <strain evidence="2 3">AN110305</strain>
    </source>
</reference>